<feature type="chain" id="PRO_5046182866" description="Glycine-rich protein" evidence="3">
    <location>
        <begin position="29"/>
        <end position="244"/>
    </location>
</feature>
<dbReference type="PANTHER" id="PTHR36245:SF5">
    <property type="entry name" value="GLYCINE-RICH PROTEIN DOT1-LIKE"/>
    <property type="match status" value="1"/>
</dbReference>
<accession>A0ABQ7LZX4</accession>
<dbReference type="Proteomes" id="UP000823674">
    <property type="component" value="Chromosome A08"/>
</dbReference>
<evidence type="ECO:0000256" key="2">
    <source>
        <dbReference type="SAM" id="Phobius"/>
    </source>
</evidence>
<evidence type="ECO:0000256" key="1">
    <source>
        <dbReference type="SAM" id="MobiDB-lite"/>
    </source>
</evidence>
<evidence type="ECO:0000256" key="3">
    <source>
        <dbReference type="SAM" id="SignalP"/>
    </source>
</evidence>
<gene>
    <name evidence="4" type="primary">A08p044470.1_BraROA</name>
    <name evidence="4" type="ORF">IGI04_032676</name>
</gene>
<feature type="signal peptide" evidence="3">
    <location>
        <begin position="1"/>
        <end position="28"/>
    </location>
</feature>
<reference evidence="4 5" key="1">
    <citation type="submission" date="2021-03" db="EMBL/GenBank/DDBJ databases">
        <authorList>
            <person name="King G.J."/>
            <person name="Bancroft I."/>
            <person name="Baten A."/>
            <person name="Bloomfield J."/>
            <person name="Borpatragohain P."/>
            <person name="He Z."/>
            <person name="Irish N."/>
            <person name="Irwin J."/>
            <person name="Liu K."/>
            <person name="Mauleon R.P."/>
            <person name="Moore J."/>
            <person name="Morris R."/>
            <person name="Ostergaard L."/>
            <person name="Wang B."/>
            <person name="Wells R."/>
        </authorList>
    </citation>
    <scope>NUCLEOTIDE SEQUENCE [LARGE SCALE GENOMIC DNA]</scope>
    <source>
        <strain evidence="4">R-o-18</strain>
        <tissue evidence="4">Leaf</tissue>
    </source>
</reference>
<keyword evidence="5" id="KW-1185">Reference proteome</keyword>
<dbReference type="EMBL" id="JADBGQ010000007">
    <property type="protein sequence ID" value="KAG5391135.1"/>
    <property type="molecule type" value="Genomic_DNA"/>
</dbReference>
<protein>
    <recommendedName>
        <fullName evidence="6">Glycine-rich protein</fullName>
    </recommendedName>
</protein>
<evidence type="ECO:0000313" key="4">
    <source>
        <dbReference type="EMBL" id="KAG5391135.1"/>
    </source>
</evidence>
<feature type="region of interest" description="Disordered" evidence="1">
    <location>
        <begin position="71"/>
        <end position="136"/>
    </location>
</feature>
<sequence>MMGLRRTPLVLYILFVFHLHHDFTSVSSRSYSLDTNKESLHLNESKPVVDVFEGKARELAFVIKRRGIGGAGGGGGSTTSGGDGGSSGSSTSGGGGGGHSSVEGGGVSGQSWSNSGGRFGSSYAGRNGTRGLHRSSGRQNIRGAVCAAGWLGLSILVETDVVGFEGKTRELAVVIKKSFGGGRGGGSGSRGGGVGGRSRSRGGAGVIYPARSHFHRSSGSMNLRGAVCAVGWLCLSVLAGLFLI</sequence>
<keyword evidence="3" id="KW-0732">Signal</keyword>
<keyword evidence="2" id="KW-0812">Transmembrane</keyword>
<organism evidence="4 5">
    <name type="scientific">Brassica rapa subsp. trilocularis</name>
    <dbReference type="NCBI Taxonomy" id="1813537"/>
    <lineage>
        <taxon>Eukaryota</taxon>
        <taxon>Viridiplantae</taxon>
        <taxon>Streptophyta</taxon>
        <taxon>Embryophyta</taxon>
        <taxon>Tracheophyta</taxon>
        <taxon>Spermatophyta</taxon>
        <taxon>Magnoliopsida</taxon>
        <taxon>eudicotyledons</taxon>
        <taxon>Gunneridae</taxon>
        <taxon>Pentapetalae</taxon>
        <taxon>rosids</taxon>
        <taxon>malvids</taxon>
        <taxon>Brassicales</taxon>
        <taxon>Brassicaceae</taxon>
        <taxon>Brassiceae</taxon>
        <taxon>Brassica</taxon>
    </lineage>
</organism>
<keyword evidence="2" id="KW-1133">Transmembrane helix</keyword>
<proteinExistence type="predicted"/>
<dbReference type="PANTHER" id="PTHR36245">
    <property type="entry name" value="GLYCINE-RICH PROTEIN DOT1-LIKE"/>
    <property type="match status" value="1"/>
</dbReference>
<name>A0ABQ7LZX4_BRACM</name>
<evidence type="ECO:0000313" key="5">
    <source>
        <dbReference type="Proteomes" id="UP000823674"/>
    </source>
</evidence>
<feature type="transmembrane region" description="Helical" evidence="2">
    <location>
        <begin position="223"/>
        <end position="243"/>
    </location>
</feature>
<comment type="caution">
    <text evidence="4">The sequence shown here is derived from an EMBL/GenBank/DDBJ whole genome shotgun (WGS) entry which is preliminary data.</text>
</comment>
<keyword evidence="2" id="KW-0472">Membrane</keyword>
<evidence type="ECO:0008006" key="6">
    <source>
        <dbReference type="Google" id="ProtNLM"/>
    </source>
</evidence>
<feature type="compositionally biased region" description="Gly residues" evidence="1">
    <location>
        <begin position="71"/>
        <end position="108"/>
    </location>
</feature>